<dbReference type="SMART" id="SM00239">
    <property type="entry name" value="C2"/>
    <property type="match status" value="1"/>
</dbReference>
<feature type="region of interest" description="Disordered" evidence="3">
    <location>
        <begin position="451"/>
        <end position="495"/>
    </location>
</feature>
<feature type="region of interest" description="Disordered" evidence="3">
    <location>
        <begin position="524"/>
        <end position="557"/>
    </location>
</feature>
<evidence type="ECO:0000313" key="5">
    <source>
        <dbReference type="EMBL" id="GAO52408.1"/>
    </source>
</evidence>
<evidence type="ECO:0000256" key="2">
    <source>
        <dbReference type="ARBA" id="ARBA00022837"/>
    </source>
</evidence>
<evidence type="ECO:0000256" key="3">
    <source>
        <dbReference type="SAM" id="MobiDB-lite"/>
    </source>
</evidence>
<dbReference type="InterPro" id="IPR037791">
    <property type="entry name" value="C2_fungal_Inn1"/>
</dbReference>
<feature type="compositionally biased region" description="Polar residues" evidence="3">
    <location>
        <begin position="527"/>
        <end position="545"/>
    </location>
</feature>
<accession>A0A0E9NRK2</accession>
<dbReference type="GO" id="GO:0046872">
    <property type="term" value="F:metal ion binding"/>
    <property type="evidence" value="ECO:0007669"/>
    <property type="project" value="UniProtKB-KW"/>
</dbReference>
<proteinExistence type="predicted"/>
<feature type="compositionally biased region" description="Pro residues" evidence="3">
    <location>
        <begin position="170"/>
        <end position="184"/>
    </location>
</feature>
<sequence length="784" mass="84992">MYSVRRIRHQVNKKTTESTDIVFSIHSSSLIHSLTRTMPPPAKKLGTLIVVVMKGKNLPNRVKLGKQDPYCICRIAHDAKKTNTHKRGGQNPEWDHELRFEIMDSADHKSMKLSVFNDDSKSPDLVGDTVVDLKETLRKGEFDDWVELRYKERYAGEIYMEMTFYSAAPPPIPPQPPALAPSPSRPKRRPLPQQPGLPETGGSGSLPPASAPAVPMAHHRRTQAGASAAPPLRHYATEPVDARGGDPPPQLLHQHSAPQQHGLAVGADEQYYPDYESAPYPEEMYTQPLPSSTRRHHRPSDISVGVSVGGGGGILPEISVPPSGTGYARRPHTPLSAPPHAQPTRYVSVTSGAGPGLYQPQAVYAAADEFQLSVPAQPEVVYSAPPGVAGYEVPVRRVSPSYAPGRGSYGGGGVVPGYQSRGSSGRYSAAAAEVVEYGAPPQLYEQQQVRRGSGGLGVGGGGGVLPPPPSVQEYPRQPSPLRMQQPPAPSQMMDQQQAYLDMPSPPAVSKGFVPFNPATYDEYVPPTTLTSSDPHGQLHGSTAPSSYDPYPQEDSPVRQFLPQQNHYVQQPAYSSHDGYGYDEASVPPPHSQPVDYDYDYERHERRSSDRIPPSSYAPSPAEIRHQHHRLPAVPPLPPKIPMGMSRDEWYATEGGQYVEHPDHDYGYAHEQGGYDPHAGYAEGYDDQGAYGQGSGHGLESGWERDLRGSLGGMNDDPYATAARVGSGYSQGPHARRSGTSTIKRAAITATQNTTPDLLSAPTASSPDTSRALNRPQKTSNWARA</sequence>
<dbReference type="PANTHER" id="PTHR46502:SF2">
    <property type="entry name" value="16 KDA PHLOEM PROTEIN 2"/>
    <property type="match status" value="1"/>
</dbReference>
<dbReference type="EMBL" id="BACD03000068">
    <property type="protein sequence ID" value="GAO52408.1"/>
    <property type="molecule type" value="Genomic_DNA"/>
</dbReference>
<feature type="region of interest" description="Disordered" evidence="3">
    <location>
        <begin position="673"/>
        <end position="784"/>
    </location>
</feature>
<dbReference type="OMA" id="CICRIAH"/>
<evidence type="ECO:0000313" key="6">
    <source>
        <dbReference type="Proteomes" id="UP000033140"/>
    </source>
</evidence>
<comment type="caution">
    <text evidence="5">The sequence shown here is derived from an EMBL/GenBank/DDBJ whole genome shotgun (WGS) entry which is preliminary data.</text>
</comment>
<dbReference type="SUPFAM" id="SSF49562">
    <property type="entry name" value="C2 domain (Calcium/lipid-binding domain, CaLB)"/>
    <property type="match status" value="1"/>
</dbReference>
<reference evidence="5 6" key="1">
    <citation type="journal article" date="2011" name="J. Gen. Appl. Microbiol.">
        <title>Draft genome sequencing of the enigmatic yeast Saitoella complicata.</title>
        <authorList>
            <person name="Nishida H."/>
            <person name="Hamamoto M."/>
            <person name="Sugiyama J."/>
        </authorList>
    </citation>
    <scope>NUCLEOTIDE SEQUENCE [LARGE SCALE GENOMIC DNA]</scope>
    <source>
        <strain evidence="5 6">NRRL Y-17804</strain>
    </source>
</reference>
<organism evidence="5 6">
    <name type="scientific">Saitoella complicata (strain BCRC 22490 / CBS 7301 / JCM 7358 / NBRC 10748 / NRRL Y-17804)</name>
    <dbReference type="NCBI Taxonomy" id="698492"/>
    <lineage>
        <taxon>Eukaryota</taxon>
        <taxon>Fungi</taxon>
        <taxon>Dikarya</taxon>
        <taxon>Ascomycota</taxon>
        <taxon>Taphrinomycotina</taxon>
        <taxon>Taphrinomycotina incertae sedis</taxon>
        <taxon>Saitoella</taxon>
    </lineage>
</organism>
<keyword evidence="1" id="KW-0479">Metal-binding</keyword>
<evidence type="ECO:0000259" key="4">
    <source>
        <dbReference type="PROSITE" id="PS50004"/>
    </source>
</evidence>
<name>A0A0E9NRK2_SAICN</name>
<protein>
    <recommendedName>
        <fullName evidence="4">C2 domain-containing protein</fullName>
    </recommendedName>
</protein>
<feature type="domain" description="C2" evidence="4">
    <location>
        <begin position="26"/>
        <end position="146"/>
    </location>
</feature>
<dbReference type="AlphaFoldDB" id="A0A0E9NRK2"/>
<feature type="compositionally biased region" description="Gly residues" evidence="3">
    <location>
        <begin position="452"/>
        <end position="464"/>
    </location>
</feature>
<feature type="compositionally biased region" description="Polar residues" evidence="3">
    <location>
        <begin position="737"/>
        <end position="784"/>
    </location>
</feature>
<dbReference type="STRING" id="698492.A0A0E9NRK2"/>
<dbReference type="InterPro" id="IPR035892">
    <property type="entry name" value="C2_domain_sf"/>
</dbReference>
<reference evidence="5 6" key="2">
    <citation type="journal article" date="2014" name="J. Gen. Appl. Microbiol.">
        <title>The early diverging ascomycetous budding yeast Saitoella complicata has three histone deacetylases belonging to the Clr6, Hos2, and Rpd3 lineages.</title>
        <authorList>
            <person name="Nishida H."/>
            <person name="Matsumoto T."/>
            <person name="Kondo S."/>
            <person name="Hamamoto M."/>
            <person name="Yoshikawa H."/>
        </authorList>
    </citation>
    <scope>NUCLEOTIDE SEQUENCE [LARGE SCALE GENOMIC DNA]</scope>
    <source>
        <strain evidence="5 6">NRRL Y-17804</strain>
    </source>
</reference>
<feature type="region of interest" description="Disordered" evidence="3">
    <location>
        <begin position="571"/>
        <end position="625"/>
    </location>
</feature>
<dbReference type="CDD" id="cd08681">
    <property type="entry name" value="C2_fungal_Inn1p-like"/>
    <property type="match status" value="1"/>
</dbReference>
<feature type="region of interest" description="Disordered" evidence="3">
    <location>
        <begin position="170"/>
        <end position="343"/>
    </location>
</feature>
<dbReference type="Pfam" id="PF00168">
    <property type="entry name" value="C2"/>
    <property type="match status" value="1"/>
</dbReference>
<keyword evidence="2" id="KW-0106">Calcium</keyword>
<dbReference type="InterPro" id="IPR000008">
    <property type="entry name" value="C2_dom"/>
</dbReference>
<reference evidence="5 6" key="3">
    <citation type="journal article" date="2015" name="Genome Announc.">
        <title>Draft Genome Sequence of the Archiascomycetous Yeast Saitoella complicata.</title>
        <authorList>
            <person name="Yamauchi K."/>
            <person name="Kondo S."/>
            <person name="Hamamoto M."/>
            <person name="Takahashi Y."/>
            <person name="Ogura Y."/>
            <person name="Hayashi T."/>
            <person name="Nishida H."/>
        </authorList>
    </citation>
    <scope>NUCLEOTIDE SEQUENCE [LARGE SCALE GENOMIC DNA]</scope>
    <source>
        <strain evidence="5 6">NRRL Y-17804</strain>
    </source>
</reference>
<dbReference type="Gene3D" id="2.60.40.150">
    <property type="entry name" value="C2 domain"/>
    <property type="match status" value="1"/>
</dbReference>
<keyword evidence="6" id="KW-1185">Reference proteome</keyword>
<feature type="compositionally biased region" description="Basic and acidic residues" evidence="3">
    <location>
        <begin position="599"/>
        <end position="609"/>
    </location>
</feature>
<dbReference type="Proteomes" id="UP000033140">
    <property type="component" value="Unassembled WGS sequence"/>
</dbReference>
<dbReference type="PANTHER" id="PTHR46502">
    <property type="entry name" value="C2 DOMAIN-CONTAINING"/>
    <property type="match status" value="1"/>
</dbReference>
<gene>
    <name evidence="5" type="ORF">G7K_6486-t1</name>
</gene>
<evidence type="ECO:0000256" key="1">
    <source>
        <dbReference type="ARBA" id="ARBA00022723"/>
    </source>
</evidence>
<dbReference type="PROSITE" id="PS50004">
    <property type="entry name" value="C2"/>
    <property type="match status" value="1"/>
</dbReference>